<evidence type="ECO:0000313" key="3">
    <source>
        <dbReference type="EMBL" id="AKM10190.1"/>
    </source>
</evidence>
<protein>
    <recommendedName>
        <fullName evidence="2">DUF5801 domain-containing protein</fullName>
    </recommendedName>
</protein>
<feature type="domain" description="DUF5801" evidence="2">
    <location>
        <begin position="949"/>
        <end position="1116"/>
    </location>
</feature>
<feature type="compositionally biased region" description="Acidic residues" evidence="1">
    <location>
        <begin position="956"/>
        <end position="966"/>
    </location>
</feature>
<feature type="region of interest" description="Disordered" evidence="1">
    <location>
        <begin position="592"/>
        <end position="612"/>
    </location>
</feature>
<evidence type="ECO:0000256" key="1">
    <source>
        <dbReference type="SAM" id="MobiDB-lite"/>
    </source>
</evidence>
<sequence length="3122" mass="320062">MTMDFQSNGGNDGQANGNSETFGLAEATPIFNGASNVKRVIADPARENVLVLPEGVGLDDISVEGNNLVIALPDGTTMVVINGAVYVPEIVIDGVTVPPMNIAALLDTDTPEPAAGNQQSSGGDFADPVNPIDPAYDLGDLLPYTELFFPQPENEEIIPYLLNEVPEITFIPDTGDGTIVDEDGLQGNTDERPETPGTMDETDDESTTGTIRYVSPDGTDRLLIDGQDIFEIVDGEVVILEPFVSGYEMTYGTLVINAIDLETGSITYTYTLTDNTVGDGVQDSFDITVIDPQGDSDTGTAFIDIIDDVPFTNDDGVIATVDDNATAVDVGSVDQLLINDEYGADGVGTPAVTIVGLGSNGGTIEIVDGRLIYNSTTNVAPGETDSETFTYIITDSDGSESNPSTFTINLTDEGPTIGDPDGVAATVAVDEEGLGGLAGGPENDLPGEATTQSGTLFGLDFGFDGPGDVVLTGTTYDNLVTPDGNSVVTTWDADTHTLTGTDSVTGAEIFTVELTVDEDGIPTGEYTFTLISNLTHPAGDGENDVNFSIEVVVTDAEGDPATGFINVTVDDDSPVIEVNTDAPVATLVLDESPIGEDSGDDSDGGTPVAPVGRATITADFSGNFTLSNTDPNDPNFGADTPGSVAYTLVLTGEDVASGMFTLDDVSIVLNQDADTGVITGSADGVDYFTISVDADTGVVTFAFTDAYANIAHDNADFDDDTAGITLTEGTLVLNATATDFDGDDSPAASIDLGDNVFQIQDDGPSLTLSTISEDDDGDLVTMTSDADITDVDATLSLSSFFSIGSSDYGTDGAGSTVVTYGLNIIGGGVTTLTSGDAAITLYEGEDGTIIGSTAGDADSITDENTIFTVSVDSETGLITLTQSGPIDHADDSDLAYLGEGVLEGTYNVVVTDADGDTETESSSIDLGDNIAFGDDAPVIEVNTDAPVATLVLDESPIGEDSGDDSDGGTPVAPVGRATITADFSGNFTLSNTDPNDPNFGADTPGSVAYTLVLTGEDVASGMFTLDDVSIVLNQDADTGVITGSADGVDYFTISVDADTGVVTFAFTDAYANIAHDNADFDDDTAGITLTEGTLVLNATATDFDGDDSPAASIDLGDNVFQIQDDGPSLTLSTISEDDDGDLVTMTSDADITDVDATLSLSSFFSIGSSDYGTDGAGSTVVTYGLNIIGGGVTTLTSGDAAITLYEGEDGTIIGSTAGDADSITDENTIFTVSVDSETGLITLTQSGPIDHADDSDLAYLGEGVLEGTYNVVVTDADGDTETESSSIDLGDNIAFGDDAPVITVVAAAGDAILDESPAGTDEGDDQDPGSPYAPDGIASDTFDFSDNFSLSNDDPDADGFGNDVPGSVSYALVLTGENVGSGLYALEFTDSVVDADGYGQGDEIMLAQLADGTIVGYIGSVPTEADADNVWFTITVDGDTGVATFTQLQNVWHASTTSDDDTSVMDITGGTLTLDATATDFDNDDSTSASLDLNGVFQIQDDGPAILGEIDDNVDASIADDQATGNLLNATYVDIGTDSSDSFAGRITAITFTDPDTMAVSNDDLSGGYPLTINTAYGDLVVTEDGQYTFTLDETNPDVVALGTGDVIDLSFGFTLTDADGDPESNVLNITIKGSNQPPYGEVQNAVVSEEGLDNGNEDEVGVPQDDTDSASFSGTFAYDAVTNPGGFQDPDGDNLSFTIGVPTGDYYSADGTLIVWEVGEIDAITGEQVVTGTAGEDGPSVVRVVLDTETGDYDVYLDGPVYHLGEPSETDGIPDGDGNIESEFSITFPVVVSDGVIADNVDTSLIVQIEDDSPVVAAADFDPSPLVVDDSDFGTDATSSFADAFDIEFGGDGEFDTFYTLGVSAQGAASGLTETISGLGINLFLIDGVVYGSTATDVGDVDVGGGSNIAFTISVDTDGDVTLDQSQPVVHDLEGSSALALEEGYADGEAEGLSAADLVTLTATAYDQDGDSASETIDIGDAFFFEDDGPYIEAADPVDAGSLMTSDAEIVDADGTSIDPDVKLNLANVFSYTGADGGNDGTQSIVESYGIALQVDEGTASGLFSGGDPVYLYITDSGVVIGSTSDSEVAIDDPSVVFTINVNSDTGFVGLVQEQPLDHTDGGAFDDVLPLPTGLVEATYTVTITDGDNDTATANQTYDLGGSINFADDVPTELAESVSVSVAEDELPGGNPDDDGINTTATGSFGALVDAGNDLPGTFAFDLSGFVDPGLTSGGDTVLWTVIGDGATLVGYTGDTVPTDVTDAGVVLTVAITDAQSGAFTVTLRDQVDHIPNDPANDDNQTLSIDIASGITYTDYDGDTVSLATVIEGEDTNATAIIVIEDDIPVIFTPDAATLTNADEATFTGKLDLDDNILNNLGADGGSVVFSDTLEGADSGMEAGGQPIIYSLSDDGQTLTGTANGNTLFTITINQDNSEYTVEMFGKVDAFTEVNFTDANYDFIGGNDGWFGIVPNGEISDPIANNSQDVLITPIGGPSVNTSGILGGVDTGQSVGPSEGFRIDYVVDLTGSPPNNYTDGQVNNHTFEGHWTTNGASVSFRQSTGTTLRFSAYDDNGDTGTDGNDIVGDGVQDTITGIVISYNGVQSADLTPTGSLQTVTISGRTFSYQLDGDGGVVIGNIGGANGNSGPPETTVAIFTADGYNSMEVDYVSGQTIKFSGFGAATESQDPVDFSVPLLIVDGDGDTTDTVDLDVTLNPEMVTPLVLDLNGENGAEIVGHEAGFTYDYGDGLMATAWVGEGDGILAHNGEDGINFVFGGEGVTDLEGLAVYDSNGDMLLDSSDAEWLNFGVVLQNGDFVTLADVNVTSISLEGDDTPYYTAGGDAIVFQTSSFTQTIETEVEGETVEVEVERTTADAGFLIAPANDDEVQQPMRQAEAALIAAAAPGLLVAASLHNTPLFDDDGMVNFVPTDIEFATAVNAITPNEVDLSHVSPMAGMDNDAEPEAMATGGSHLSNDGGFEAASFGGGEGPAHHAADLGASAEAVVNFAPTTTPVSGPEVGAEVLAALLDMGAPAATPNGDAEGSDVGVPEAVVAALEEVTGSDPISELVEQVVDTAPESAHHAVAGTDVMEALLNSGVAGHHFQMASPVAVEHADDAAQLAAAAA</sequence>
<feature type="domain" description="DUF5801" evidence="2">
    <location>
        <begin position="787"/>
        <end position="924"/>
    </location>
</feature>
<feature type="domain" description="DUF5801" evidence="2">
    <location>
        <begin position="1827"/>
        <end position="1981"/>
    </location>
</feature>
<feature type="region of interest" description="Disordered" evidence="1">
    <location>
        <begin position="955"/>
        <end position="975"/>
    </location>
</feature>
<feature type="region of interest" description="Disordered" evidence="1">
    <location>
        <begin position="2959"/>
        <end position="2991"/>
    </location>
</feature>
<gene>
    <name evidence="3" type="ORF">AB433_09740</name>
</gene>
<proteinExistence type="predicted"/>
<feature type="region of interest" description="Disordered" evidence="1">
    <location>
        <begin position="2182"/>
        <end position="2202"/>
    </location>
</feature>
<dbReference type="KEGG" id="cna:AB433_09740"/>
<feature type="domain" description="DUF5801" evidence="2">
    <location>
        <begin position="586"/>
        <end position="753"/>
    </location>
</feature>
<reference evidence="3 4" key="1">
    <citation type="submission" date="2015-06" db="EMBL/GenBank/DDBJ databases">
        <authorList>
            <person name="Zeng Y."/>
            <person name="Huang Y."/>
        </authorList>
    </citation>
    <scope>NUCLEOTIDE SEQUENCE [LARGE SCALE GENOMIC DNA]</scope>
    <source>
        <strain evidence="3 4">PQ-2</strain>
    </source>
</reference>
<organism evidence="3 4">
    <name type="scientific">Croceicoccus naphthovorans</name>
    <dbReference type="NCBI Taxonomy" id="1348774"/>
    <lineage>
        <taxon>Bacteria</taxon>
        <taxon>Pseudomonadati</taxon>
        <taxon>Pseudomonadota</taxon>
        <taxon>Alphaproteobacteria</taxon>
        <taxon>Sphingomonadales</taxon>
        <taxon>Erythrobacteraceae</taxon>
        <taxon>Croceicoccus</taxon>
    </lineage>
</organism>
<evidence type="ECO:0000313" key="4">
    <source>
        <dbReference type="Proteomes" id="UP000035287"/>
    </source>
</evidence>
<dbReference type="InterPro" id="IPR010221">
    <property type="entry name" value="VCBS_dom"/>
</dbReference>
<feature type="region of interest" description="Disordered" evidence="1">
    <location>
        <begin position="172"/>
        <end position="207"/>
    </location>
</feature>
<evidence type="ECO:0000259" key="2">
    <source>
        <dbReference type="Pfam" id="PF19116"/>
    </source>
</evidence>
<accession>A0A0G3XF91</accession>
<feature type="domain" description="DUF5801" evidence="2">
    <location>
        <begin position="1150"/>
        <end position="1287"/>
    </location>
</feature>
<dbReference type="Pfam" id="PF19116">
    <property type="entry name" value="DUF5801"/>
    <property type="match status" value="7"/>
</dbReference>
<feature type="region of interest" description="Disordered" evidence="1">
    <location>
        <begin position="108"/>
        <end position="130"/>
    </location>
</feature>
<feature type="domain" description="DUF5801" evidence="2">
    <location>
        <begin position="1313"/>
        <end position="1493"/>
    </location>
</feature>
<dbReference type="OrthoDB" id="8335338at2"/>
<dbReference type="PATRIC" id="fig|1348774.3.peg.2043"/>
<keyword evidence="4" id="KW-1185">Reference proteome</keyword>
<dbReference type="Proteomes" id="UP000035287">
    <property type="component" value="Chromosome"/>
</dbReference>
<feature type="compositionally biased region" description="Acidic residues" evidence="1">
    <location>
        <begin position="593"/>
        <end position="603"/>
    </location>
</feature>
<dbReference type="NCBIfam" id="TIGR01965">
    <property type="entry name" value="VCBS_repeat"/>
    <property type="match status" value="1"/>
</dbReference>
<feature type="domain" description="DUF5801" evidence="2">
    <location>
        <begin position="2014"/>
        <end position="2156"/>
    </location>
</feature>
<dbReference type="STRING" id="1348774.AB433_09740"/>
<feature type="region of interest" description="Disordered" evidence="1">
    <location>
        <begin position="1314"/>
        <end position="1338"/>
    </location>
</feature>
<dbReference type="EMBL" id="CP011770">
    <property type="protein sequence ID" value="AKM10190.1"/>
    <property type="molecule type" value="Genomic_DNA"/>
</dbReference>
<dbReference type="InterPro" id="IPR043824">
    <property type="entry name" value="DUF5801"/>
</dbReference>
<feature type="region of interest" description="Disordered" evidence="1">
    <location>
        <begin position="1"/>
        <end position="20"/>
    </location>
</feature>
<feature type="compositionally biased region" description="Acidic residues" evidence="1">
    <location>
        <begin position="2184"/>
        <end position="2197"/>
    </location>
</feature>
<name>A0A0G3XF91_9SPHN</name>